<dbReference type="InterPro" id="IPR050797">
    <property type="entry name" value="Carb_Metab_Trans_Reg"/>
</dbReference>
<dbReference type="EMBL" id="CANTUO010000004">
    <property type="protein sequence ID" value="CAI5759474.1"/>
    <property type="molecule type" value="Genomic_DNA"/>
</dbReference>
<dbReference type="Gene3D" id="4.10.240.10">
    <property type="entry name" value="Zn(2)-C6 fungal-type DNA-binding domain"/>
    <property type="match status" value="1"/>
</dbReference>
<keyword evidence="6" id="KW-0539">Nucleus</keyword>
<dbReference type="Proteomes" id="UP001152885">
    <property type="component" value="Unassembled WGS sequence"/>
</dbReference>
<feature type="compositionally biased region" description="Low complexity" evidence="7">
    <location>
        <begin position="43"/>
        <end position="58"/>
    </location>
</feature>
<feature type="compositionally biased region" description="Low complexity" evidence="7">
    <location>
        <begin position="300"/>
        <end position="313"/>
    </location>
</feature>
<reference evidence="9" key="1">
    <citation type="submission" date="2022-12" db="EMBL/GenBank/DDBJ databases">
        <authorList>
            <person name="Brejova B."/>
        </authorList>
    </citation>
    <scope>NUCLEOTIDE SEQUENCE</scope>
</reference>
<feature type="compositionally biased region" description="Polar residues" evidence="7">
    <location>
        <begin position="275"/>
        <end position="285"/>
    </location>
</feature>
<feature type="compositionally biased region" description="Polar residues" evidence="7">
    <location>
        <begin position="1"/>
        <end position="18"/>
    </location>
</feature>
<dbReference type="GO" id="GO:0000981">
    <property type="term" value="F:DNA-binding transcription factor activity, RNA polymerase II-specific"/>
    <property type="evidence" value="ECO:0007669"/>
    <property type="project" value="InterPro"/>
</dbReference>
<keyword evidence="2" id="KW-0862">Zinc</keyword>
<gene>
    <name evidence="9" type="ORF">CANVERA_P3987</name>
</gene>
<feature type="compositionally biased region" description="Low complexity" evidence="7">
    <location>
        <begin position="327"/>
        <end position="339"/>
    </location>
</feature>
<evidence type="ECO:0000256" key="5">
    <source>
        <dbReference type="ARBA" id="ARBA00023163"/>
    </source>
</evidence>
<feature type="compositionally biased region" description="Low complexity" evidence="7">
    <location>
        <begin position="77"/>
        <end position="110"/>
    </location>
</feature>
<sequence>MMSTASTSKEIPSINTMLKDTGQPPLTSLSSSSSDSILNRTPSLSNKSSPSLLNNNGNAHLQPKLASPSNLISISPLLSSSSPHTSNNISPTTQNININTNSSAHANNSSCDPPRKRSKISRACDSCRRKKVKCNADYSQALQKVTKICTNCEKNKEDCLFSRTPLKRGPSKGYIRELEEKVDINNKKPPTNEQQQQQQQQQQQLHNKPLPFPQQSTSSKSSIILPPLVGYATSSVPQKLSPTHQSSNPSSPRTQQHSISGLLNNENTALKKSDSTTATSTNSPPIQGPFWKVPYELPQSSLSRKSSITSISSANNNDNTLRRRSSIDSISSTSTNGSRLPSIKPMCSNDYITDSESEDYYSVKSYNSRPVVIRSNSQSLSPRNSITSLSSLNNRVNQFLNITPTPSPNVPYQQHIPPPQQQHQFQQLQVPPPQAQFLPPINPLDLNLKLYYEHFHSAFPILPFNSNLIIDIIKDSNSLHLQDWLVELFNISLNNLMNFKLIPISQSINLFQRLIQAYPIESPTTSFSNSSLIFYLSSLVLISYTLMLNGDSYNQSISVTNSILNDYRVIEKFINYNNQQNNPDLDNIVNYFMKLYYLLNVIDGINSLQLGQFKNINIPNNFNSFINSKINTFLPKDDQIIKVNQLLNLLIENQHNLIFNQVSKLQVPPQVESSNTIFTFFNSFIIEKNQVINYIYELKSQLTNSNFDNDDLLDCNVTLIRHLKKFTNSILSFSNQNVALFSPILNIAICQLFKNIKFIKLVIENIKCNNEMSKRLDKINNDLSISFNLLTLNIVNLKIGNKVDLILKQKLQDYNLQFNKVENKTVELNDWINCLNNVIIPFVNLDNQGWL</sequence>
<evidence type="ECO:0000259" key="8">
    <source>
        <dbReference type="PROSITE" id="PS50048"/>
    </source>
</evidence>
<dbReference type="GO" id="GO:0008270">
    <property type="term" value="F:zinc ion binding"/>
    <property type="evidence" value="ECO:0007669"/>
    <property type="project" value="InterPro"/>
</dbReference>
<organism evidence="9 10">
    <name type="scientific">Candida verbasci</name>
    <dbReference type="NCBI Taxonomy" id="1227364"/>
    <lineage>
        <taxon>Eukaryota</taxon>
        <taxon>Fungi</taxon>
        <taxon>Dikarya</taxon>
        <taxon>Ascomycota</taxon>
        <taxon>Saccharomycotina</taxon>
        <taxon>Pichiomycetes</taxon>
        <taxon>Debaryomycetaceae</taxon>
        <taxon>Candida/Lodderomyces clade</taxon>
        <taxon>Candida</taxon>
    </lineage>
</organism>
<feature type="compositionally biased region" description="Low complexity" evidence="7">
    <location>
        <begin position="194"/>
        <end position="204"/>
    </location>
</feature>
<dbReference type="CDD" id="cd00067">
    <property type="entry name" value="GAL4"/>
    <property type="match status" value="1"/>
</dbReference>
<name>A0A9W4U131_9ASCO</name>
<protein>
    <recommendedName>
        <fullName evidence="8">Zn(2)-C6 fungal-type domain-containing protein</fullName>
    </recommendedName>
</protein>
<dbReference type="PANTHER" id="PTHR31668:SF26">
    <property type="entry name" value="GLUCOSE TRANSPORT TRANSCRIPTION REGULATOR RGT1-RELATED"/>
    <property type="match status" value="1"/>
</dbReference>
<evidence type="ECO:0000256" key="2">
    <source>
        <dbReference type="ARBA" id="ARBA00022833"/>
    </source>
</evidence>
<feature type="region of interest" description="Disordered" evidence="7">
    <location>
        <begin position="186"/>
        <end position="223"/>
    </location>
</feature>
<evidence type="ECO:0000256" key="3">
    <source>
        <dbReference type="ARBA" id="ARBA00023015"/>
    </source>
</evidence>
<evidence type="ECO:0000256" key="7">
    <source>
        <dbReference type="SAM" id="MobiDB-lite"/>
    </source>
</evidence>
<evidence type="ECO:0000256" key="1">
    <source>
        <dbReference type="ARBA" id="ARBA00022723"/>
    </source>
</evidence>
<keyword evidence="1" id="KW-0479">Metal-binding</keyword>
<accession>A0A9W4U131</accession>
<feature type="region of interest" description="Disordered" evidence="7">
    <location>
        <begin position="77"/>
        <end position="120"/>
    </location>
</feature>
<keyword evidence="5" id="KW-0804">Transcription</keyword>
<evidence type="ECO:0000256" key="6">
    <source>
        <dbReference type="ARBA" id="ARBA00023242"/>
    </source>
</evidence>
<evidence type="ECO:0000313" key="10">
    <source>
        <dbReference type="Proteomes" id="UP001152885"/>
    </source>
</evidence>
<feature type="compositionally biased region" description="Polar residues" evidence="7">
    <location>
        <begin position="213"/>
        <end position="222"/>
    </location>
</feature>
<dbReference type="InterPro" id="IPR036864">
    <property type="entry name" value="Zn2-C6_fun-type_DNA-bd_sf"/>
</dbReference>
<comment type="caution">
    <text evidence="9">The sequence shown here is derived from an EMBL/GenBank/DDBJ whole genome shotgun (WGS) entry which is preliminary data.</text>
</comment>
<dbReference type="GO" id="GO:0003677">
    <property type="term" value="F:DNA binding"/>
    <property type="evidence" value="ECO:0007669"/>
    <property type="project" value="UniProtKB-KW"/>
</dbReference>
<evidence type="ECO:0000256" key="4">
    <source>
        <dbReference type="ARBA" id="ARBA00023125"/>
    </source>
</evidence>
<feature type="region of interest" description="Disordered" evidence="7">
    <location>
        <begin position="272"/>
        <end position="343"/>
    </location>
</feature>
<evidence type="ECO:0000313" key="9">
    <source>
        <dbReference type="EMBL" id="CAI5759474.1"/>
    </source>
</evidence>
<dbReference type="SMART" id="SM00066">
    <property type="entry name" value="GAL4"/>
    <property type="match status" value="1"/>
</dbReference>
<dbReference type="AlphaFoldDB" id="A0A9W4U131"/>
<feature type="domain" description="Zn(2)-C6 fungal-type" evidence="8">
    <location>
        <begin position="123"/>
        <end position="161"/>
    </location>
</feature>
<dbReference type="InterPro" id="IPR001138">
    <property type="entry name" value="Zn2Cys6_DnaBD"/>
</dbReference>
<dbReference type="PROSITE" id="PS50048">
    <property type="entry name" value="ZN2_CY6_FUNGAL_2"/>
    <property type="match status" value="1"/>
</dbReference>
<proteinExistence type="predicted"/>
<keyword evidence="3" id="KW-0805">Transcription regulation</keyword>
<dbReference type="SUPFAM" id="SSF57701">
    <property type="entry name" value="Zn2/Cys6 DNA-binding domain"/>
    <property type="match status" value="1"/>
</dbReference>
<dbReference type="OrthoDB" id="5426978at2759"/>
<feature type="region of interest" description="Disordered" evidence="7">
    <location>
        <begin position="1"/>
        <end position="64"/>
    </location>
</feature>
<keyword evidence="10" id="KW-1185">Reference proteome</keyword>
<dbReference type="Pfam" id="PF00172">
    <property type="entry name" value="Zn_clus"/>
    <property type="match status" value="1"/>
</dbReference>
<keyword evidence="4" id="KW-0238">DNA-binding</keyword>
<feature type="region of interest" description="Disordered" evidence="7">
    <location>
        <begin position="235"/>
        <end position="258"/>
    </location>
</feature>
<dbReference type="PANTHER" id="PTHR31668">
    <property type="entry name" value="GLUCOSE TRANSPORT TRANSCRIPTION REGULATOR RGT1-RELATED-RELATED"/>
    <property type="match status" value="1"/>
</dbReference>